<dbReference type="PANTHER" id="PTHR39177:SF1">
    <property type="entry name" value="ABC TRANSPORTER PERMEASE YTRC-RELATED"/>
    <property type="match status" value="1"/>
</dbReference>
<dbReference type="InterPro" id="IPR053046">
    <property type="entry name" value="ABC-5_transporter"/>
</dbReference>
<dbReference type="Proteomes" id="UP000003597">
    <property type="component" value="Unassembled WGS sequence"/>
</dbReference>
<evidence type="ECO:0008006" key="4">
    <source>
        <dbReference type="Google" id="ProtNLM"/>
    </source>
</evidence>
<gene>
    <name evidence="2" type="ORF">HMPREF0557_02799</name>
</gene>
<protein>
    <recommendedName>
        <fullName evidence="4">Permease</fullName>
    </recommendedName>
</protein>
<dbReference type="PANTHER" id="PTHR39177">
    <property type="entry name" value="ABC TRANSPORTER PERMEASE YTRC-RELATED"/>
    <property type="match status" value="1"/>
</dbReference>
<comment type="caution">
    <text evidence="2">The sequence shown here is derived from an EMBL/GenBank/DDBJ whole genome shotgun (WGS) entry which is preliminary data.</text>
</comment>
<dbReference type="InterPro" id="IPR023264">
    <property type="entry name" value="ABC_transptr_acetoin_YtrC/YtrD"/>
</dbReference>
<dbReference type="GO" id="GO:0140359">
    <property type="term" value="F:ABC-type transporter activity"/>
    <property type="evidence" value="ECO:0007669"/>
    <property type="project" value="InterPro"/>
</dbReference>
<dbReference type="AlphaFoldDB" id="A0AB72Z5Q6"/>
<evidence type="ECO:0000313" key="3">
    <source>
        <dbReference type="Proteomes" id="UP000003597"/>
    </source>
</evidence>
<feature type="transmembrane region" description="Helical" evidence="1">
    <location>
        <begin position="222"/>
        <end position="238"/>
    </location>
</feature>
<keyword evidence="1" id="KW-0812">Transmembrane</keyword>
<organism evidence="2 3">
    <name type="scientific">Listeria innocua ATCC 33091</name>
    <dbReference type="NCBI Taxonomy" id="1002366"/>
    <lineage>
        <taxon>Bacteria</taxon>
        <taxon>Bacillati</taxon>
        <taxon>Bacillota</taxon>
        <taxon>Bacilli</taxon>
        <taxon>Bacillales</taxon>
        <taxon>Listeriaceae</taxon>
        <taxon>Listeria</taxon>
    </lineage>
</organism>
<keyword evidence="1" id="KW-1133">Transmembrane helix</keyword>
<dbReference type="PRINTS" id="PR02026">
    <property type="entry name" value="YTRCYTRDABC"/>
</dbReference>
<feature type="transmembrane region" description="Helical" evidence="1">
    <location>
        <begin position="323"/>
        <end position="341"/>
    </location>
</feature>
<sequence>MRMKRIMFNRGLWYREWRNMRWMLLGVAILFFLWIALGLVSDAERWQSQKDYYESSDFIKQQKENPEFKTSDEEMKTSLTVAYLAIPMYTNFVQEEYVEYMPFMFYFQVEMFFTLIKVSVFILGVLAVIFERYTRANRFTASLPYKRTHIIGVKMIMGIATITLSYLVSIGIGLTYFFRHIPTEYIQLEMAKFWTDIVGGLFTYILIFLVAILIGLLIGSPIAAAVVAFGVMLLPNVLNPTLDNLYKYIWPHGGEAGMTNLLRFEDYVNVFSPFSFESASLGAVIFSGVLSVCMVLAILVLYKKQHIERNGYLFAFSWVKWPFLILFSLFIGMATANLAVADTELSFIGYLSWGIGATIASFALALYILNKMRGLFQMSKTN</sequence>
<name>A0AB72Z5Q6_LISIO</name>
<feature type="transmembrane region" description="Helical" evidence="1">
    <location>
        <begin position="197"/>
        <end position="217"/>
    </location>
</feature>
<dbReference type="GO" id="GO:0005886">
    <property type="term" value="C:plasma membrane"/>
    <property type="evidence" value="ECO:0007669"/>
    <property type="project" value="UniProtKB-SubCell"/>
</dbReference>
<proteinExistence type="predicted"/>
<reference evidence="2 3" key="1">
    <citation type="submission" date="2011-08" db="EMBL/GenBank/DDBJ databases">
        <authorList>
            <person name="Weinstock G."/>
            <person name="Sodergren E."/>
            <person name="Clifton S."/>
            <person name="Fulton L."/>
            <person name="Fulton B."/>
            <person name="Courtney L."/>
            <person name="Fronick C."/>
            <person name="Harrison M."/>
            <person name="Strong C."/>
            <person name="Farmer C."/>
            <person name="Delahaunty K."/>
            <person name="Markovic C."/>
            <person name="Hall O."/>
            <person name="Minx P."/>
            <person name="Tomlinson C."/>
            <person name="Mitreva M."/>
            <person name="Hou S."/>
            <person name="Chen J."/>
            <person name="Wollam A."/>
            <person name="Pepin K.H."/>
            <person name="Johnson M."/>
            <person name="Bhonagiri V."/>
            <person name="Zhang X."/>
            <person name="Suruliraj S."/>
            <person name="Warren W."/>
            <person name="Chinwalla A."/>
            <person name="Mardis E.R."/>
            <person name="Wilson R.K."/>
        </authorList>
    </citation>
    <scope>NUCLEOTIDE SEQUENCE [LARGE SCALE GENOMIC DNA]</scope>
    <source>
        <strain evidence="2 3">ATCC 33091</strain>
    </source>
</reference>
<evidence type="ECO:0000313" key="2">
    <source>
        <dbReference type="EMBL" id="EHN60199.1"/>
    </source>
</evidence>
<feature type="transmembrane region" description="Helical" evidence="1">
    <location>
        <begin position="347"/>
        <end position="369"/>
    </location>
</feature>
<keyword evidence="3" id="KW-1185">Reference proteome</keyword>
<evidence type="ECO:0000256" key="1">
    <source>
        <dbReference type="SAM" id="Phobius"/>
    </source>
</evidence>
<dbReference type="EMBL" id="AGCN01000042">
    <property type="protein sequence ID" value="EHN60199.1"/>
    <property type="molecule type" value="Genomic_DNA"/>
</dbReference>
<keyword evidence="1" id="KW-0472">Membrane</keyword>
<feature type="transmembrane region" description="Helical" evidence="1">
    <location>
        <begin position="279"/>
        <end position="302"/>
    </location>
</feature>
<feature type="transmembrane region" description="Helical" evidence="1">
    <location>
        <begin position="151"/>
        <end position="177"/>
    </location>
</feature>
<feature type="transmembrane region" description="Helical" evidence="1">
    <location>
        <begin position="111"/>
        <end position="130"/>
    </location>
</feature>
<accession>A0AB72Z5Q6</accession>